<dbReference type="EMBL" id="LVYD01000079">
    <property type="protein sequence ID" value="OQP59486.1"/>
    <property type="molecule type" value="Genomic_DNA"/>
</dbReference>
<sequence>MVLTTDGDTQEFTDANFQKKVLSADKLTLVDFWATWCGPCRAMGPVVEELAKDYSGKVNVGKLNVDQNPNICGKYNVTSIPTILFIKNGKVVDRVVGVYPKSRLEKKIKAHL</sequence>
<dbReference type="PROSITE" id="PS00194">
    <property type="entry name" value="THIOREDOXIN_1"/>
    <property type="match status" value="1"/>
</dbReference>
<keyword evidence="4 9" id="KW-1015">Disulfide bond</keyword>
<feature type="active site" description="Nucleophile" evidence="8">
    <location>
        <position position="40"/>
    </location>
</feature>
<feature type="site" description="Contributes to redox potential value" evidence="8">
    <location>
        <position position="39"/>
    </location>
</feature>
<dbReference type="PRINTS" id="PR00421">
    <property type="entry name" value="THIOREDOXIN"/>
</dbReference>
<dbReference type="GO" id="GO:0005829">
    <property type="term" value="C:cytosol"/>
    <property type="evidence" value="ECO:0007669"/>
    <property type="project" value="TreeGrafter"/>
</dbReference>
<dbReference type="InterPro" id="IPR017937">
    <property type="entry name" value="Thioredoxin_CS"/>
</dbReference>
<dbReference type="InterPro" id="IPR013766">
    <property type="entry name" value="Thioredoxin_domain"/>
</dbReference>
<evidence type="ECO:0000256" key="4">
    <source>
        <dbReference type="ARBA" id="ARBA00023157"/>
    </source>
</evidence>
<dbReference type="PANTHER" id="PTHR45663:SF11">
    <property type="entry name" value="GEO12009P1"/>
    <property type="match status" value="1"/>
</dbReference>
<feature type="site" description="Deprotonates C-terminal active site Cys" evidence="8">
    <location>
        <position position="31"/>
    </location>
</feature>
<evidence type="ECO:0000256" key="8">
    <source>
        <dbReference type="PIRSR" id="PIRSR000077-1"/>
    </source>
</evidence>
<feature type="disulfide bond" description="Redox-active" evidence="9">
    <location>
        <begin position="37"/>
        <end position="40"/>
    </location>
</feature>
<keyword evidence="12" id="KW-1185">Reference proteome</keyword>
<protein>
    <recommendedName>
        <fullName evidence="6 7">Thioredoxin</fullName>
    </recommendedName>
</protein>
<dbReference type="PIRSF" id="PIRSF000077">
    <property type="entry name" value="Thioredoxin"/>
    <property type="match status" value="1"/>
</dbReference>
<dbReference type="Gene3D" id="3.40.30.10">
    <property type="entry name" value="Glutaredoxin"/>
    <property type="match status" value="1"/>
</dbReference>
<accession>A0A1V9FMK6</accession>
<gene>
    <name evidence="11" type="ORF">A3860_37610</name>
</gene>
<evidence type="ECO:0000313" key="11">
    <source>
        <dbReference type="EMBL" id="OQP59486.1"/>
    </source>
</evidence>
<comment type="similarity">
    <text evidence="1 7">Belongs to the thioredoxin family.</text>
</comment>
<dbReference type="PANTHER" id="PTHR45663">
    <property type="entry name" value="GEO12009P1"/>
    <property type="match status" value="1"/>
</dbReference>
<dbReference type="Pfam" id="PF00085">
    <property type="entry name" value="Thioredoxin"/>
    <property type="match status" value="1"/>
</dbReference>
<dbReference type="AlphaFoldDB" id="A0A1V9FMK6"/>
<feature type="site" description="Contributes to redox potential value" evidence="8">
    <location>
        <position position="38"/>
    </location>
</feature>
<keyword evidence="3" id="KW-0249">Electron transport</keyword>
<comment type="caution">
    <text evidence="11">The sequence shown here is derived from an EMBL/GenBank/DDBJ whole genome shotgun (WGS) entry which is preliminary data.</text>
</comment>
<dbReference type="InterPro" id="IPR036249">
    <property type="entry name" value="Thioredoxin-like_sf"/>
</dbReference>
<dbReference type="GO" id="GO:0015035">
    <property type="term" value="F:protein-disulfide reductase activity"/>
    <property type="evidence" value="ECO:0007669"/>
    <property type="project" value="UniProtKB-UniRule"/>
</dbReference>
<evidence type="ECO:0000256" key="2">
    <source>
        <dbReference type="ARBA" id="ARBA00022448"/>
    </source>
</evidence>
<dbReference type="CDD" id="cd02947">
    <property type="entry name" value="TRX_family"/>
    <property type="match status" value="1"/>
</dbReference>
<dbReference type="SUPFAM" id="SSF52833">
    <property type="entry name" value="Thioredoxin-like"/>
    <property type="match status" value="1"/>
</dbReference>
<dbReference type="STRING" id="1703345.A3860_37610"/>
<name>A0A1V9FMK6_9BACT</name>
<evidence type="ECO:0000256" key="6">
    <source>
        <dbReference type="NCBIfam" id="TIGR01068"/>
    </source>
</evidence>
<proteinExistence type="inferred from homology"/>
<evidence type="ECO:0000256" key="1">
    <source>
        <dbReference type="ARBA" id="ARBA00008987"/>
    </source>
</evidence>
<dbReference type="Proteomes" id="UP000192796">
    <property type="component" value="Unassembled WGS sequence"/>
</dbReference>
<keyword evidence="2" id="KW-0813">Transport</keyword>
<feature type="domain" description="Thioredoxin" evidence="10">
    <location>
        <begin position="1"/>
        <end position="112"/>
    </location>
</feature>
<keyword evidence="5 9" id="KW-0676">Redox-active center</keyword>
<feature type="active site" description="Nucleophile" evidence="8">
    <location>
        <position position="37"/>
    </location>
</feature>
<dbReference type="PROSITE" id="PS51352">
    <property type="entry name" value="THIOREDOXIN_2"/>
    <property type="match status" value="1"/>
</dbReference>
<dbReference type="InterPro" id="IPR005746">
    <property type="entry name" value="Thioredoxin"/>
</dbReference>
<evidence type="ECO:0000256" key="7">
    <source>
        <dbReference type="PIRNR" id="PIRNR000077"/>
    </source>
</evidence>
<reference evidence="11 12" key="1">
    <citation type="submission" date="2016-03" db="EMBL/GenBank/DDBJ databases">
        <title>Niastella vici sp. nov., isolated from farmland soil.</title>
        <authorList>
            <person name="Chen L."/>
            <person name="Wang D."/>
            <person name="Yang S."/>
            <person name="Wang G."/>
        </authorList>
    </citation>
    <scope>NUCLEOTIDE SEQUENCE [LARGE SCALE GENOMIC DNA]</scope>
    <source>
        <strain evidence="11 12">DJ57</strain>
    </source>
</reference>
<evidence type="ECO:0000256" key="3">
    <source>
        <dbReference type="ARBA" id="ARBA00022982"/>
    </source>
</evidence>
<dbReference type="NCBIfam" id="TIGR01068">
    <property type="entry name" value="thioredoxin"/>
    <property type="match status" value="1"/>
</dbReference>
<dbReference type="GO" id="GO:0045454">
    <property type="term" value="P:cell redox homeostasis"/>
    <property type="evidence" value="ECO:0007669"/>
    <property type="project" value="TreeGrafter"/>
</dbReference>
<organism evidence="11 12">
    <name type="scientific">Niastella vici</name>
    <dbReference type="NCBI Taxonomy" id="1703345"/>
    <lineage>
        <taxon>Bacteria</taxon>
        <taxon>Pseudomonadati</taxon>
        <taxon>Bacteroidota</taxon>
        <taxon>Chitinophagia</taxon>
        <taxon>Chitinophagales</taxon>
        <taxon>Chitinophagaceae</taxon>
        <taxon>Niastella</taxon>
    </lineage>
</organism>
<dbReference type="FunFam" id="3.40.30.10:FF:000001">
    <property type="entry name" value="Thioredoxin"/>
    <property type="match status" value="1"/>
</dbReference>
<evidence type="ECO:0000313" key="12">
    <source>
        <dbReference type="Proteomes" id="UP000192796"/>
    </source>
</evidence>
<evidence type="ECO:0000256" key="9">
    <source>
        <dbReference type="PIRSR" id="PIRSR000077-4"/>
    </source>
</evidence>
<evidence type="ECO:0000259" key="10">
    <source>
        <dbReference type="PROSITE" id="PS51352"/>
    </source>
</evidence>
<evidence type="ECO:0000256" key="5">
    <source>
        <dbReference type="ARBA" id="ARBA00023284"/>
    </source>
</evidence>